<proteinExistence type="predicted"/>
<evidence type="ECO:0000256" key="1">
    <source>
        <dbReference type="SAM" id="MobiDB-lite"/>
    </source>
</evidence>
<evidence type="ECO:0000313" key="2">
    <source>
        <dbReference type="EMBL" id="AGS09265.1"/>
    </source>
</evidence>
<dbReference type="EMBL" id="KF280366">
    <property type="protein sequence ID" value="AGS09265.1"/>
    <property type="molecule type" value="Genomic_DNA"/>
</dbReference>
<feature type="region of interest" description="Disordered" evidence="1">
    <location>
        <begin position="314"/>
        <end position="339"/>
    </location>
</feature>
<organism evidence="2">
    <name type="scientific">Heterobasidion annosum</name>
    <name type="common">Root rot fungus</name>
    <name type="synonym">Polyporus annosus</name>
    <dbReference type="NCBI Taxonomy" id="13563"/>
    <lineage>
        <taxon>Eukaryota</taxon>
        <taxon>Fungi</taxon>
        <taxon>Dikarya</taxon>
        <taxon>Basidiomycota</taxon>
        <taxon>Agaricomycotina</taxon>
        <taxon>Agaricomycetes</taxon>
        <taxon>Russulales</taxon>
        <taxon>Bondarzewiaceae</taxon>
        <taxon>Heterobasidion</taxon>
        <taxon>Heterobasidion annosum species complex</taxon>
    </lineage>
</organism>
<reference evidence="2" key="1">
    <citation type="journal article" date="2013" name="Mol. Biol. Evol.">
        <title>Extensive trans-specific polymorphism at the mating type locus of the root decay fungus heterobasidion.</title>
        <authorList>
            <person name="van Diepen L.T."/>
            <person name="Olson A."/>
            <person name="Ihrmark K."/>
            <person name="Stenlid J."/>
            <person name="James T.Y."/>
        </authorList>
    </citation>
    <scope>NUCLEOTIDE SEQUENCE</scope>
    <source>
        <strain evidence="2">93014/1</strain>
    </source>
</reference>
<protein>
    <submittedName>
        <fullName evidence="2">B2 mating type protein</fullName>
    </submittedName>
</protein>
<sequence length="602" mass="64747">MSYSDRLRAIAHTAKGSTWSLVSPDAPSRYDSGTDTQHSPVLSTSEVVSCTFILPDPLTTDFLALGLSETTSKHLSSNFLRAAIDLKAIYEAEFRRSITACLQIIHMFRLSLPDIQAHSMYATHYTSTVNSWAEKQLSVTRQRLMHVTLSARYCATPALQRSAAKPGTNVFVTKKNSSFSQVESTPLKSRIRRVKIENMNLEATSHGLSSNSDSKPGSINNIVDLTPPFLSQPSICKFEDNLSHYEAPSHAFPTVYHPRSLPSRGDSCLKVLSHGLRRTVSSQTTSMDGLIQAFGRFFPEALSDCKSSCGTSCDSEEGTAGRHSPARLSPSSLSSDLSIASPPTVLKTTVFSPLTKPCDSRDSLEPPSVFLSPQQPVFKASQQCKVSAMPTPHLPTSTDARLPQSLSSVSVASSPRVEKPESPSLAITVSNASTSVSHRRRKLAKLPTRRALMSTSTLLPAPTAPNVPSLAPLNVANVSSLSRSSFPSTRSRSTISRTPSLVSLALSDSGSSSPSSDGLDTPPSTPPPFVTKFPSLISPSSLSSKSFTPMFDSTVSPGNLFQFSSTRQPKIFEAHLPSGAPPFGFSAGIKREEVSFSFAFGR</sequence>
<dbReference type="AlphaFoldDB" id="S5RW38"/>
<feature type="compositionally biased region" description="Low complexity" evidence="1">
    <location>
        <begin position="405"/>
        <end position="414"/>
    </location>
</feature>
<name>S5RW38_HETAN</name>
<feature type="compositionally biased region" description="Low complexity" evidence="1">
    <location>
        <begin position="326"/>
        <end position="339"/>
    </location>
</feature>
<reference evidence="2" key="2">
    <citation type="submission" date="2013-06" db="EMBL/GenBank/DDBJ databases">
        <authorList>
            <person name="van Diepen L.T.A."/>
            <person name="Olson A."/>
            <person name="Ihrmark K."/>
            <person name="Stenlid J."/>
            <person name="James T.Y."/>
        </authorList>
    </citation>
    <scope>NUCLEOTIDE SEQUENCE</scope>
    <source>
        <strain evidence="2">93014/1</strain>
    </source>
</reference>
<accession>S5RW38</accession>
<feature type="region of interest" description="Disordered" evidence="1">
    <location>
        <begin position="390"/>
        <end position="426"/>
    </location>
</feature>
<feature type="compositionally biased region" description="Low complexity" evidence="1">
    <location>
        <begin position="481"/>
        <end position="522"/>
    </location>
</feature>
<feature type="region of interest" description="Disordered" evidence="1">
    <location>
        <begin position="481"/>
        <end position="532"/>
    </location>
</feature>